<protein>
    <submittedName>
        <fullName evidence="1">Uncharacterized protein</fullName>
    </submittedName>
</protein>
<evidence type="ECO:0000313" key="2">
    <source>
        <dbReference type="Proteomes" id="UP001241472"/>
    </source>
</evidence>
<dbReference type="EMBL" id="JAUSRF010000002">
    <property type="protein sequence ID" value="MDP9836128.1"/>
    <property type="molecule type" value="Genomic_DNA"/>
</dbReference>
<comment type="caution">
    <text evidence="1">The sequence shown here is derived from an EMBL/GenBank/DDBJ whole genome shotgun (WGS) entry which is preliminary data.</text>
</comment>
<gene>
    <name evidence="1" type="ORF">J2T09_000870</name>
</gene>
<reference evidence="1 2" key="1">
    <citation type="submission" date="2023-07" db="EMBL/GenBank/DDBJ databases">
        <title>Sorghum-associated microbial communities from plants grown in Nebraska, USA.</title>
        <authorList>
            <person name="Schachtman D."/>
        </authorList>
    </citation>
    <scope>NUCLEOTIDE SEQUENCE [LARGE SCALE GENOMIC DNA]</scope>
    <source>
        <strain evidence="1 2">DS1307</strain>
    </source>
</reference>
<sequence>MNTSERSRGAPIIGGFPVMADAYPHNAWPAEKTAGQQATDLTIACLPLFDQKF</sequence>
<proteinExistence type="predicted"/>
<accession>A0ABT9PNT0</accession>
<keyword evidence="2" id="KW-1185">Reference proteome</keyword>
<name>A0ABT9PNT0_9HYPH</name>
<evidence type="ECO:0000313" key="1">
    <source>
        <dbReference type="EMBL" id="MDP9836128.1"/>
    </source>
</evidence>
<organism evidence="1 2">
    <name type="scientific">Neorhizobium huautlense</name>
    <dbReference type="NCBI Taxonomy" id="67774"/>
    <lineage>
        <taxon>Bacteria</taxon>
        <taxon>Pseudomonadati</taxon>
        <taxon>Pseudomonadota</taxon>
        <taxon>Alphaproteobacteria</taxon>
        <taxon>Hyphomicrobiales</taxon>
        <taxon>Rhizobiaceae</taxon>
        <taxon>Rhizobium/Agrobacterium group</taxon>
        <taxon>Neorhizobium</taxon>
    </lineage>
</organism>
<dbReference type="Proteomes" id="UP001241472">
    <property type="component" value="Unassembled WGS sequence"/>
</dbReference>
<dbReference type="RefSeq" id="WP_306831456.1">
    <property type="nucleotide sequence ID" value="NZ_JAUSRF010000002.1"/>
</dbReference>